<evidence type="ECO:0000313" key="3">
    <source>
        <dbReference type="Proteomes" id="UP000822688"/>
    </source>
</evidence>
<name>A0A8T0HBF3_CERPU</name>
<feature type="compositionally biased region" description="Acidic residues" evidence="1">
    <location>
        <begin position="121"/>
        <end position="136"/>
    </location>
</feature>
<dbReference type="EMBL" id="CM026427">
    <property type="protein sequence ID" value="KAG0568763.1"/>
    <property type="molecule type" value="Genomic_DNA"/>
</dbReference>
<dbReference type="PANTHER" id="PTHR33129:SF1">
    <property type="entry name" value="ATP-BINDING PROTEIN"/>
    <property type="match status" value="1"/>
</dbReference>
<comment type="caution">
    <text evidence="2">The sequence shown here is derived from an EMBL/GenBank/DDBJ whole genome shotgun (WGS) entry which is preliminary data.</text>
</comment>
<feature type="region of interest" description="Disordered" evidence="1">
    <location>
        <begin position="1"/>
        <end position="187"/>
    </location>
</feature>
<feature type="compositionally biased region" description="Basic and acidic residues" evidence="1">
    <location>
        <begin position="20"/>
        <end position="30"/>
    </location>
</feature>
<feature type="compositionally biased region" description="Basic and acidic residues" evidence="1">
    <location>
        <begin position="154"/>
        <end position="163"/>
    </location>
</feature>
<feature type="compositionally biased region" description="Polar residues" evidence="1">
    <location>
        <begin position="106"/>
        <end position="117"/>
    </location>
</feature>
<evidence type="ECO:0000256" key="1">
    <source>
        <dbReference type="SAM" id="MobiDB-lite"/>
    </source>
</evidence>
<proteinExistence type="predicted"/>
<evidence type="ECO:0000313" key="2">
    <source>
        <dbReference type="EMBL" id="KAG0568763.1"/>
    </source>
</evidence>
<sequence>MAPKRKAPAAATTEENEGIPELKKRGDRAEAPAASAPLESEHEDAGPFHEKGSPAEKKGTEKEEDGEEEGSEDEQMTASKGETAAEKASEEAGSGAEDEVEKATPRTKSSGKRTTTPGKDEELEEEDENEAEEETAAPEVEIPAKKKGTATRSAKKETVKVDNADEDLDEEMERAPDPDVKPAGATNGVNKSVERCLELMAAMRGLIVIQEGASHIGKLRAPKTAAQVLSFIGRNGHIYDENEVGLIGSDSLEAGNYTFKQIDVPSIPSADGGHTSIRQRLTDNPRLQSFVQSASRYYRQWEQAEKAVQEAGVEEGHKNFLVVSSDPFGNYPNGFLLWVRKCYKDLKEILAKAEASERFTLLGTAGIGKSIFTIFWICYLATLKVKVVWKFASGTCFLLDFSDAENATVYGPFKEDERELGVVYNDRAAWLIIDGGQRCDLQHTCHILLTCEAKKENYKQFSKDQMVKVLYVPVWASEEIIEFLDDFEVAKDKYPQKMNVPVKEDALGYFAKLGGVPRYVLSARKAEERLFQLQKDIKCLEKDCRMKVLSGKFEEMHIHDSIVHMKCKDGVYDSYYCDFASLYAKEEFGKIFYELDKREVVNFLKYLHLSEMLPC</sequence>
<dbReference type="PANTHER" id="PTHR33129">
    <property type="entry name" value="PROTEIN KINASE DOMAIN-CONTAINING PROTEIN-RELATED"/>
    <property type="match status" value="1"/>
</dbReference>
<feature type="compositionally biased region" description="Basic and acidic residues" evidence="1">
    <location>
        <begin position="39"/>
        <end position="61"/>
    </location>
</feature>
<protein>
    <submittedName>
        <fullName evidence="2">Uncharacterized protein</fullName>
    </submittedName>
</protein>
<keyword evidence="3" id="KW-1185">Reference proteome</keyword>
<organism evidence="2 3">
    <name type="scientific">Ceratodon purpureus</name>
    <name type="common">Fire moss</name>
    <name type="synonym">Dicranum purpureum</name>
    <dbReference type="NCBI Taxonomy" id="3225"/>
    <lineage>
        <taxon>Eukaryota</taxon>
        <taxon>Viridiplantae</taxon>
        <taxon>Streptophyta</taxon>
        <taxon>Embryophyta</taxon>
        <taxon>Bryophyta</taxon>
        <taxon>Bryophytina</taxon>
        <taxon>Bryopsida</taxon>
        <taxon>Dicranidae</taxon>
        <taxon>Pseudoditrichales</taxon>
        <taxon>Ditrichaceae</taxon>
        <taxon>Ceratodon</taxon>
    </lineage>
</organism>
<accession>A0A8T0HBF3</accession>
<feature type="compositionally biased region" description="Acidic residues" evidence="1">
    <location>
        <begin position="62"/>
        <end position="75"/>
    </location>
</feature>
<dbReference type="InterPro" id="IPR052980">
    <property type="entry name" value="Crinkler_effector"/>
</dbReference>
<gene>
    <name evidence="2" type="ORF">KC19_6G043900</name>
</gene>
<reference evidence="2 3" key="1">
    <citation type="submission" date="2020-06" db="EMBL/GenBank/DDBJ databases">
        <title>WGS assembly of Ceratodon purpureus strain R40.</title>
        <authorList>
            <person name="Carey S.B."/>
            <person name="Jenkins J."/>
            <person name="Shu S."/>
            <person name="Lovell J.T."/>
            <person name="Sreedasyam A."/>
            <person name="Maumus F."/>
            <person name="Tiley G.P."/>
            <person name="Fernandez-Pozo N."/>
            <person name="Barry K."/>
            <person name="Chen C."/>
            <person name="Wang M."/>
            <person name="Lipzen A."/>
            <person name="Daum C."/>
            <person name="Saski C.A."/>
            <person name="Payton A.C."/>
            <person name="Mcbreen J.C."/>
            <person name="Conrad R.E."/>
            <person name="Kollar L.M."/>
            <person name="Olsson S."/>
            <person name="Huttunen S."/>
            <person name="Landis J.B."/>
            <person name="Wickett N.J."/>
            <person name="Johnson M.G."/>
            <person name="Rensing S.A."/>
            <person name="Grimwood J."/>
            <person name="Schmutz J."/>
            <person name="Mcdaniel S.F."/>
        </authorList>
    </citation>
    <scope>NUCLEOTIDE SEQUENCE [LARGE SCALE GENOMIC DNA]</scope>
    <source>
        <strain evidence="2 3">R40</strain>
    </source>
</reference>
<dbReference type="AlphaFoldDB" id="A0A8T0HBF3"/>
<dbReference type="Proteomes" id="UP000822688">
    <property type="component" value="Chromosome 6"/>
</dbReference>